<keyword evidence="1" id="KW-0175">Coiled coil</keyword>
<dbReference type="RefSeq" id="WP_242023782.1">
    <property type="nucleotide sequence ID" value="NZ_JAMPKK010000001.1"/>
</dbReference>
<evidence type="ECO:0000313" key="4">
    <source>
        <dbReference type="Proteomes" id="UP001442494"/>
    </source>
</evidence>
<dbReference type="InterPro" id="IPR045584">
    <property type="entry name" value="Pilin-like"/>
</dbReference>
<keyword evidence="4" id="KW-1185">Reference proteome</keyword>
<evidence type="ECO:0000256" key="2">
    <source>
        <dbReference type="SAM" id="Phobius"/>
    </source>
</evidence>
<dbReference type="SUPFAM" id="SSF54523">
    <property type="entry name" value="Pili subunits"/>
    <property type="match status" value="1"/>
</dbReference>
<comment type="caution">
    <text evidence="3">The sequence shown here is derived from an EMBL/GenBank/DDBJ whole genome shotgun (WGS) entry which is preliminary data.</text>
</comment>
<dbReference type="InterPro" id="IPR012902">
    <property type="entry name" value="N_methyl_site"/>
</dbReference>
<name>A0ABV0JIT4_9CYAN</name>
<keyword evidence="2" id="KW-0812">Transmembrane</keyword>
<gene>
    <name evidence="3" type="ORF">NDI37_00265</name>
</gene>
<dbReference type="Gene3D" id="3.30.700.10">
    <property type="entry name" value="Glycoprotein, Type 4 Pilin"/>
    <property type="match status" value="1"/>
</dbReference>
<dbReference type="NCBIfam" id="TIGR02532">
    <property type="entry name" value="IV_pilin_GFxxxE"/>
    <property type="match status" value="1"/>
</dbReference>
<reference evidence="3 4" key="1">
    <citation type="submission" date="2022-04" db="EMBL/GenBank/DDBJ databases">
        <title>Positive selection, recombination, and allopatry shape intraspecific diversity of widespread and dominant cyanobacteria.</title>
        <authorList>
            <person name="Wei J."/>
            <person name="Shu W."/>
            <person name="Hu C."/>
        </authorList>
    </citation>
    <scope>NUCLEOTIDE SEQUENCE [LARGE SCALE GENOMIC DNA]</scope>
    <source>
        <strain evidence="3 4">GB2-A5</strain>
    </source>
</reference>
<feature type="coiled-coil region" evidence="1">
    <location>
        <begin position="67"/>
        <end position="94"/>
    </location>
</feature>
<dbReference type="EMBL" id="JAMPKK010000001">
    <property type="protein sequence ID" value="MEP0862914.1"/>
    <property type="molecule type" value="Genomic_DNA"/>
</dbReference>
<evidence type="ECO:0000313" key="3">
    <source>
        <dbReference type="EMBL" id="MEP0862914.1"/>
    </source>
</evidence>
<organism evidence="3 4">
    <name type="scientific">Funiculus sociatus GB2-A5</name>
    <dbReference type="NCBI Taxonomy" id="2933946"/>
    <lineage>
        <taxon>Bacteria</taxon>
        <taxon>Bacillati</taxon>
        <taxon>Cyanobacteriota</taxon>
        <taxon>Cyanophyceae</taxon>
        <taxon>Coleofasciculales</taxon>
        <taxon>Coleofasciculaceae</taxon>
        <taxon>Funiculus</taxon>
    </lineage>
</organism>
<keyword evidence="2" id="KW-0472">Membrane</keyword>
<feature type="transmembrane region" description="Helical" evidence="2">
    <location>
        <begin position="43"/>
        <end position="64"/>
    </location>
</feature>
<proteinExistence type="predicted"/>
<sequence length="223" mass="24080">MKNPALLKIMQQFILDKLSGELEKLPSKRLPAKSNSGFTMIELLVVIIIIGVLSAIAAPGWLAFLNRQRVNAVNDAALNALREAQREAKRTKRDYSVSFKIEAQVPQVLVHRADVAAASIPANEWKKLGENQDIKPGQILLYSNITTPNKAPVGGVISYAPTTAKTITFNYQGTLPQDADTGLTIAVATANSNYTAPTGPKRCVKVTTLLGAIQAEKDDKCPS</sequence>
<dbReference type="Pfam" id="PF07963">
    <property type="entry name" value="N_methyl"/>
    <property type="match status" value="1"/>
</dbReference>
<keyword evidence="2" id="KW-1133">Transmembrane helix</keyword>
<protein>
    <submittedName>
        <fullName evidence="3">Prepilin-type N-terminal cleavage/methylation domain-containing protein</fullName>
    </submittedName>
</protein>
<dbReference type="Proteomes" id="UP001442494">
    <property type="component" value="Unassembled WGS sequence"/>
</dbReference>
<evidence type="ECO:0000256" key="1">
    <source>
        <dbReference type="SAM" id="Coils"/>
    </source>
</evidence>
<accession>A0ABV0JIT4</accession>